<gene>
    <name evidence="1" type="ORF">E5222_05605</name>
</gene>
<dbReference type="AlphaFoldDB" id="A0A4T3F668"/>
<dbReference type="RefSeq" id="WP_136692702.1">
    <property type="nucleotide sequence ID" value="NZ_SSHH01000001.1"/>
</dbReference>
<proteinExistence type="predicted"/>
<evidence type="ECO:0000313" key="2">
    <source>
        <dbReference type="Proteomes" id="UP000309389"/>
    </source>
</evidence>
<reference evidence="1 2" key="1">
    <citation type="submission" date="2019-04" db="EMBL/GenBank/DDBJ databases">
        <title>Altererythrobacter aquimixticola sp. nov., isolated from sediment of junction between the ocean and a freshwater spring.</title>
        <authorList>
            <person name="Yoon J.-H."/>
        </authorList>
    </citation>
    <scope>NUCLEOTIDE SEQUENCE [LARGE SCALE GENOMIC DNA]</scope>
    <source>
        <strain evidence="1 2">SSKS-13</strain>
    </source>
</reference>
<evidence type="ECO:0000313" key="1">
    <source>
        <dbReference type="EMBL" id="TIX51914.1"/>
    </source>
</evidence>
<sequence>MADSIEPVDLPPHLAMFETMLATWNEAMLAATDQMFRFWCMPFCAPHHHAALFPFQLEIPEPFEDDEDPDLFA</sequence>
<protein>
    <submittedName>
        <fullName evidence="1">Uncharacterized protein</fullName>
    </submittedName>
</protein>
<dbReference type="EMBL" id="SSHH01000001">
    <property type="protein sequence ID" value="TIX51914.1"/>
    <property type="molecule type" value="Genomic_DNA"/>
</dbReference>
<accession>A0A4T3F668</accession>
<keyword evidence="2" id="KW-1185">Reference proteome</keyword>
<comment type="caution">
    <text evidence="1">The sequence shown here is derived from an EMBL/GenBank/DDBJ whole genome shotgun (WGS) entry which is preliminary data.</text>
</comment>
<organism evidence="1 2">
    <name type="scientific">Alteraurantiacibacter aquimixticola</name>
    <dbReference type="NCBI Taxonomy" id="2489173"/>
    <lineage>
        <taxon>Bacteria</taxon>
        <taxon>Pseudomonadati</taxon>
        <taxon>Pseudomonadota</taxon>
        <taxon>Alphaproteobacteria</taxon>
        <taxon>Sphingomonadales</taxon>
        <taxon>Erythrobacteraceae</taxon>
        <taxon>Alteraurantiacibacter</taxon>
    </lineage>
</organism>
<dbReference type="Proteomes" id="UP000309389">
    <property type="component" value="Unassembled WGS sequence"/>
</dbReference>
<name>A0A4T3F668_9SPHN</name>